<keyword evidence="2" id="KW-1185">Reference proteome</keyword>
<sequence length="415" mass="43169">MARHPNHDHPVTHRYVADMAKLGYPVVAALVALTLAAGTASADSFYTAQANRIAGEHGSIIRSQSLDGDPALPGARNYLVLYRSVDLQGRTVAVSGTLAVPEGSPPQGGWPLISFAHGTTGVADACAPSRDTGPDYPSHDYTSGVRRTQARWIAAGYAVAQTDYQGLGTGGPHGYLIGETEQRAVADMALAARRIDANIGDRWIAMGHSQGGQAALFTDARAQQWAPELRLLGAVALAPASHQGLALQAGQLGAATGSSGAIAALTGGGATPFIPLIVRGAQTAAPIDPARFLTPRAQELLPLANTYCIGDLRDADKWGGLPGGEVFAPTADMSAFLDVLAQNDPSGLTFPQPVLVLQGRADTTIPAVATDAMVAQQRAAGQPVDYRTYQGVDHRGVLDASFADTLAWVNARFGR</sequence>
<dbReference type="InterPro" id="IPR005152">
    <property type="entry name" value="Lipase_secreted"/>
</dbReference>
<dbReference type="EMBL" id="QZFU01000036">
    <property type="protein sequence ID" value="RJO70960.1"/>
    <property type="molecule type" value="Genomic_DNA"/>
</dbReference>
<dbReference type="GO" id="GO:0004806">
    <property type="term" value="F:triacylglycerol lipase activity"/>
    <property type="evidence" value="ECO:0007669"/>
    <property type="project" value="InterPro"/>
</dbReference>
<gene>
    <name evidence="1" type="ORF">D5S18_27705</name>
</gene>
<dbReference type="PANTHER" id="PTHR34853:SF1">
    <property type="entry name" value="LIPASE 5"/>
    <property type="match status" value="1"/>
</dbReference>
<dbReference type="InterPro" id="IPR029058">
    <property type="entry name" value="AB_hydrolase_fold"/>
</dbReference>
<evidence type="ECO:0000313" key="2">
    <source>
        <dbReference type="Proteomes" id="UP000266677"/>
    </source>
</evidence>
<dbReference type="Pfam" id="PF03583">
    <property type="entry name" value="LIP"/>
    <property type="match status" value="1"/>
</dbReference>
<name>A0A3A4KBV5_9NOCA</name>
<dbReference type="SUPFAM" id="SSF53474">
    <property type="entry name" value="alpha/beta-Hydrolases"/>
    <property type="match status" value="1"/>
</dbReference>
<dbReference type="AlphaFoldDB" id="A0A3A4KBV5"/>
<dbReference type="Gene3D" id="3.40.50.1820">
    <property type="entry name" value="alpha/beta hydrolase"/>
    <property type="match status" value="2"/>
</dbReference>
<reference evidence="1 2" key="1">
    <citation type="submission" date="2018-09" db="EMBL/GenBank/DDBJ databases">
        <title>YIM PH21274 draft genome.</title>
        <authorList>
            <person name="Miao C."/>
        </authorList>
    </citation>
    <scope>NUCLEOTIDE SEQUENCE [LARGE SCALE GENOMIC DNA]</scope>
    <source>
        <strain evidence="1 2">YIM PH 21724</strain>
    </source>
</reference>
<keyword evidence="1" id="KW-0378">Hydrolase</keyword>
<dbReference type="GO" id="GO:0016042">
    <property type="term" value="P:lipid catabolic process"/>
    <property type="evidence" value="ECO:0007669"/>
    <property type="project" value="InterPro"/>
</dbReference>
<organism evidence="1 2">
    <name type="scientific">Nocardia panacis</name>
    <dbReference type="NCBI Taxonomy" id="2340916"/>
    <lineage>
        <taxon>Bacteria</taxon>
        <taxon>Bacillati</taxon>
        <taxon>Actinomycetota</taxon>
        <taxon>Actinomycetes</taxon>
        <taxon>Mycobacteriales</taxon>
        <taxon>Nocardiaceae</taxon>
        <taxon>Nocardia</taxon>
    </lineage>
</organism>
<dbReference type="Proteomes" id="UP000266677">
    <property type="component" value="Unassembled WGS sequence"/>
</dbReference>
<accession>A0A3A4KBV5</accession>
<proteinExistence type="predicted"/>
<protein>
    <submittedName>
        <fullName evidence="1">Alpha/beta hydrolase</fullName>
    </submittedName>
</protein>
<dbReference type="PANTHER" id="PTHR34853">
    <property type="match status" value="1"/>
</dbReference>
<dbReference type="PIRSF" id="PIRSF029171">
    <property type="entry name" value="Esterase_LipA"/>
    <property type="match status" value="1"/>
</dbReference>
<evidence type="ECO:0000313" key="1">
    <source>
        <dbReference type="EMBL" id="RJO70960.1"/>
    </source>
</evidence>
<comment type="caution">
    <text evidence="1">The sequence shown here is derived from an EMBL/GenBank/DDBJ whole genome shotgun (WGS) entry which is preliminary data.</text>
</comment>